<feature type="domain" description="Cyclin-like" evidence="5">
    <location>
        <begin position="128"/>
        <end position="204"/>
    </location>
</feature>
<dbReference type="SUPFAM" id="SSF47954">
    <property type="entry name" value="Cyclin-like"/>
    <property type="match status" value="1"/>
</dbReference>
<reference evidence="6" key="2">
    <citation type="submission" date="2022-01" db="EMBL/GenBank/DDBJ databases">
        <authorList>
            <person name="Yamashiro T."/>
            <person name="Shiraishi A."/>
            <person name="Satake H."/>
            <person name="Nakayama K."/>
        </authorList>
    </citation>
    <scope>NUCLEOTIDE SEQUENCE</scope>
</reference>
<dbReference type="InterPro" id="IPR013763">
    <property type="entry name" value="Cyclin-like_dom"/>
</dbReference>
<evidence type="ECO:0000313" key="6">
    <source>
        <dbReference type="EMBL" id="GJT63135.1"/>
    </source>
</evidence>
<evidence type="ECO:0000256" key="4">
    <source>
        <dbReference type="RuleBase" id="RU000383"/>
    </source>
</evidence>
<dbReference type="Gene3D" id="1.10.472.10">
    <property type="entry name" value="Cyclin-like"/>
    <property type="match status" value="2"/>
</dbReference>
<protein>
    <submittedName>
        <fullName evidence="6">Cyclin</fullName>
    </submittedName>
</protein>
<dbReference type="PROSITE" id="PS00292">
    <property type="entry name" value="CYCLINS"/>
    <property type="match status" value="1"/>
</dbReference>
<evidence type="ECO:0000256" key="1">
    <source>
        <dbReference type="ARBA" id="ARBA00022618"/>
    </source>
</evidence>
<feature type="non-terminal residue" evidence="6">
    <location>
        <position position="204"/>
    </location>
</feature>
<reference evidence="6" key="1">
    <citation type="journal article" date="2022" name="Int. J. Mol. Sci.">
        <title>Draft Genome of Tanacetum Coccineum: Genomic Comparison of Closely Related Tanacetum-Family Plants.</title>
        <authorList>
            <person name="Yamashiro T."/>
            <person name="Shiraishi A."/>
            <person name="Nakayama K."/>
            <person name="Satake H."/>
        </authorList>
    </citation>
    <scope>NUCLEOTIDE SEQUENCE</scope>
</reference>
<dbReference type="InterPro" id="IPR046965">
    <property type="entry name" value="Cyclin_A/B-like"/>
</dbReference>
<evidence type="ECO:0000313" key="7">
    <source>
        <dbReference type="Proteomes" id="UP001151760"/>
    </source>
</evidence>
<accession>A0ABQ5FJL6</accession>
<keyword evidence="3" id="KW-0131">Cell cycle</keyword>
<dbReference type="PANTHER" id="PTHR10177">
    <property type="entry name" value="CYCLINS"/>
    <property type="match status" value="1"/>
</dbReference>
<dbReference type="Proteomes" id="UP001151760">
    <property type="component" value="Unassembled WGS sequence"/>
</dbReference>
<comment type="similarity">
    <text evidence="4">Belongs to the cyclin family.</text>
</comment>
<dbReference type="SMART" id="SM00385">
    <property type="entry name" value="CYCLIN"/>
    <property type="match status" value="1"/>
</dbReference>
<evidence type="ECO:0000256" key="2">
    <source>
        <dbReference type="ARBA" id="ARBA00023127"/>
    </source>
</evidence>
<dbReference type="InterPro" id="IPR036915">
    <property type="entry name" value="Cyclin-like_sf"/>
</dbReference>
<proteinExistence type="inferred from homology"/>
<gene>
    <name evidence="6" type="ORF">Tco_1006668</name>
</gene>
<evidence type="ECO:0000259" key="5">
    <source>
        <dbReference type="SMART" id="SM00385"/>
    </source>
</evidence>
<keyword evidence="2 4" id="KW-0195">Cyclin</keyword>
<dbReference type="Pfam" id="PF00134">
    <property type="entry name" value="Cyclin_N"/>
    <property type="match status" value="1"/>
</dbReference>
<keyword evidence="7" id="KW-1185">Reference proteome</keyword>
<name>A0ABQ5FJL6_9ASTR</name>
<organism evidence="6 7">
    <name type="scientific">Tanacetum coccineum</name>
    <dbReference type="NCBI Taxonomy" id="301880"/>
    <lineage>
        <taxon>Eukaryota</taxon>
        <taxon>Viridiplantae</taxon>
        <taxon>Streptophyta</taxon>
        <taxon>Embryophyta</taxon>
        <taxon>Tracheophyta</taxon>
        <taxon>Spermatophyta</taxon>
        <taxon>Magnoliopsida</taxon>
        <taxon>eudicotyledons</taxon>
        <taxon>Gunneridae</taxon>
        <taxon>Pentapetalae</taxon>
        <taxon>asterids</taxon>
        <taxon>campanulids</taxon>
        <taxon>Asterales</taxon>
        <taxon>Asteraceae</taxon>
        <taxon>Asteroideae</taxon>
        <taxon>Anthemideae</taxon>
        <taxon>Anthemidinae</taxon>
        <taxon>Tanacetum</taxon>
    </lineage>
</organism>
<dbReference type="InterPro" id="IPR039361">
    <property type="entry name" value="Cyclin"/>
</dbReference>
<dbReference type="InterPro" id="IPR048258">
    <property type="entry name" value="Cyclins_cyclin-box"/>
</dbReference>
<evidence type="ECO:0000256" key="3">
    <source>
        <dbReference type="ARBA" id="ARBA00023306"/>
    </source>
</evidence>
<dbReference type="InterPro" id="IPR006671">
    <property type="entry name" value="Cyclin_N"/>
</dbReference>
<keyword evidence="1" id="KW-0132">Cell division</keyword>
<sequence>MKTKRLKTVGGFDEEEKAIIAQGKRRKPRALGDITNLVTKKPTKKASKSLSSVLSARSNVASRIATTKPKDHVIINIDDFDKNNELAEVEYVEDIYIFYKLLETQGCLRDYMDSQPDINAIMRAILLDWLIQVHSKYRLMPKTLYLTINIVDRYLSVTIVARTELQLVGISVLLISSKYEEIWPLAVNDMITISGSAYSREQIR</sequence>
<dbReference type="PIRSF" id="PIRSF001771">
    <property type="entry name" value="Cyclin_A_B_D_E"/>
    <property type="match status" value="1"/>
</dbReference>
<dbReference type="EMBL" id="BQNB010017434">
    <property type="protein sequence ID" value="GJT63135.1"/>
    <property type="molecule type" value="Genomic_DNA"/>
</dbReference>
<comment type="caution">
    <text evidence="6">The sequence shown here is derived from an EMBL/GenBank/DDBJ whole genome shotgun (WGS) entry which is preliminary data.</text>
</comment>